<name>A0A7Z7B4I4_9BURK</name>
<reference evidence="1" key="1">
    <citation type="submission" date="2016-10" db="EMBL/GenBank/DDBJ databases">
        <authorList>
            <person name="Varghese N."/>
            <person name="Submissions S."/>
        </authorList>
    </citation>
    <scope>NUCLEOTIDE SEQUENCE [LARGE SCALE GENOMIC DNA]</scope>
    <source>
        <strain evidence="1">YR281</strain>
    </source>
</reference>
<dbReference type="RefSeq" id="WP_091778095.1">
    <property type="nucleotide sequence ID" value="NZ_FNDI01000005.1"/>
</dbReference>
<dbReference type="Proteomes" id="UP000198900">
    <property type="component" value="Unassembled WGS sequence"/>
</dbReference>
<keyword evidence="2" id="KW-1185">Reference proteome</keyword>
<organism evidence="1 2">
    <name type="scientific">Paraburkholderia steynii</name>
    <dbReference type="NCBI Taxonomy" id="1245441"/>
    <lineage>
        <taxon>Bacteria</taxon>
        <taxon>Pseudomonadati</taxon>
        <taxon>Pseudomonadota</taxon>
        <taxon>Betaproteobacteria</taxon>
        <taxon>Burkholderiales</taxon>
        <taxon>Burkholderiaceae</taxon>
        <taxon>Paraburkholderia</taxon>
    </lineage>
</organism>
<comment type="caution">
    <text evidence="1">The sequence shown here is derived from an EMBL/GenBank/DDBJ whole genome shotgun (WGS) entry which is preliminary data.</text>
</comment>
<dbReference type="AlphaFoldDB" id="A0A7Z7B4I4"/>
<protein>
    <submittedName>
        <fullName evidence="1">Uncharacterized protein</fullName>
    </submittedName>
</protein>
<gene>
    <name evidence="1" type="ORF">SAMN04487926_105310</name>
</gene>
<dbReference type="EMBL" id="FNDI01000005">
    <property type="protein sequence ID" value="SDH56285.1"/>
    <property type="molecule type" value="Genomic_DNA"/>
</dbReference>
<evidence type="ECO:0000313" key="1">
    <source>
        <dbReference type="EMBL" id="SDH56285.1"/>
    </source>
</evidence>
<sequence>MNTFKGHYTIHASEHPHLSETLAGEASARRRARLLVTFAELGCMLQKMGLTGMNKTIPVSHPGSSAVHMDHTETNPVSAALGDEFVTNLLANFMSPPPDATGDEHGDA</sequence>
<proteinExistence type="predicted"/>
<accession>A0A7Z7B4I4</accession>
<evidence type="ECO:0000313" key="2">
    <source>
        <dbReference type="Proteomes" id="UP000198900"/>
    </source>
</evidence>